<sequence>MGRRIISPRLGSSCFTARLNLAAYHTSYQPPHDIDWFLLFIIKLYFTSADNHSSSYCNKYNDKNVRRFQTYTSAVTCRHHAEIFL</sequence>
<dbReference type="STRING" id="298386.PBPRA3374"/>
<name>Q6LM19_PHOPR</name>
<accession>Q6LM19</accession>
<proteinExistence type="predicted"/>
<reference evidence="2" key="1">
    <citation type="journal article" date="2005" name="Science">
        <title>Life at depth: Photobacterium profundum genome sequence and expression analysis.</title>
        <authorList>
            <person name="Vezzi A."/>
            <person name="Campanaro S."/>
            <person name="D'Angelo M."/>
            <person name="Simonato F."/>
            <person name="Vitulo N."/>
            <person name="Lauro F.M."/>
            <person name="Cestaro A."/>
            <person name="Malacrida G."/>
            <person name="Simionati B."/>
            <person name="Cannata N."/>
            <person name="Romualdi C."/>
            <person name="Bartlett D.H."/>
            <person name="Valle G."/>
        </authorList>
    </citation>
    <scope>NUCLEOTIDE SEQUENCE [LARGE SCALE GENOMIC DNA]</scope>
    <source>
        <strain evidence="2">ATCC BAA-1253 / SS9</strain>
    </source>
</reference>
<gene>
    <name evidence="1" type="ordered locus">PBPRA3374</name>
</gene>
<dbReference type="KEGG" id="ppr:PBPRA3374"/>
<dbReference type="Proteomes" id="UP000000593">
    <property type="component" value="Chromosome 1"/>
</dbReference>
<evidence type="ECO:0000313" key="2">
    <source>
        <dbReference type="Proteomes" id="UP000000593"/>
    </source>
</evidence>
<evidence type="ECO:0000313" key="1">
    <source>
        <dbReference type="EMBL" id="CAG21659.1"/>
    </source>
</evidence>
<dbReference type="AlphaFoldDB" id="Q6LM19"/>
<organism evidence="1 2">
    <name type="scientific">Photobacterium profundum (strain SS9)</name>
    <dbReference type="NCBI Taxonomy" id="298386"/>
    <lineage>
        <taxon>Bacteria</taxon>
        <taxon>Pseudomonadati</taxon>
        <taxon>Pseudomonadota</taxon>
        <taxon>Gammaproteobacteria</taxon>
        <taxon>Vibrionales</taxon>
        <taxon>Vibrionaceae</taxon>
        <taxon>Photobacterium</taxon>
    </lineage>
</organism>
<dbReference type="EMBL" id="CR378673">
    <property type="protein sequence ID" value="CAG21659.1"/>
    <property type="molecule type" value="Genomic_DNA"/>
</dbReference>
<dbReference type="HOGENOM" id="CLU_2509828_0_0_6"/>
<protein>
    <submittedName>
        <fullName evidence="1">Uncharacterized protein</fullName>
    </submittedName>
</protein>
<keyword evidence="2" id="KW-1185">Reference proteome</keyword>